<dbReference type="AlphaFoldDB" id="A0A0T5P6N2"/>
<reference evidence="1 3" key="1">
    <citation type="submission" date="2015-04" db="EMBL/GenBank/DDBJ databases">
        <title>The draft genome sequence of Roseovarius indicus B108T.</title>
        <authorList>
            <person name="Li G."/>
            <person name="Lai Q."/>
            <person name="Shao Z."/>
            <person name="Yan P."/>
        </authorList>
    </citation>
    <scope>NUCLEOTIDE SEQUENCE [LARGE SCALE GENOMIC DNA]</scope>
    <source>
        <strain evidence="1 3">B108</strain>
    </source>
</reference>
<protein>
    <submittedName>
        <fullName evidence="1">DNA polymerase III subunit gamma/tau</fullName>
    </submittedName>
</protein>
<dbReference type="KEGG" id="rid:RIdsm_00149"/>
<evidence type="ECO:0000313" key="2">
    <source>
        <dbReference type="EMBL" id="QEW24371.1"/>
    </source>
</evidence>
<accession>A0A0T5P6N2</accession>
<dbReference type="InterPro" id="IPR023393">
    <property type="entry name" value="START-like_dom_sf"/>
</dbReference>
<sequence>MNLGTKEDIEAPIEFVFEQMTDFKAIERAAMRRGAEVQRVDKMSGKGEGMMWDAAFELRGKTREIEMELTEYDPPNGLVMSSRSTGLGGKLVVELVALSKTRTRVTLNLDLEPKNLAAKLLVQSLKLARKSIMSRMNERMIAYSNEIERRYKQTA</sequence>
<evidence type="ECO:0000313" key="1">
    <source>
        <dbReference type="EMBL" id="KRS16740.1"/>
    </source>
</evidence>
<dbReference type="Proteomes" id="UP000051401">
    <property type="component" value="Unassembled WGS sequence"/>
</dbReference>
<evidence type="ECO:0000313" key="4">
    <source>
        <dbReference type="Proteomes" id="UP000325785"/>
    </source>
</evidence>
<dbReference type="STRING" id="540747.SAMN04488031_10252"/>
<organism evidence="1 3">
    <name type="scientific">Roseovarius indicus</name>
    <dbReference type="NCBI Taxonomy" id="540747"/>
    <lineage>
        <taxon>Bacteria</taxon>
        <taxon>Pseudomonadati</taxon>
        <taxon>Pseudomonadota</taxon>
        <taxon>Alphaproteobacteria</taxon>
        <taxon>Rhodobacterales</taxon>
        <taxon>Roseobacteraceae</taxon>
        <taxon>Roseovarius</taxon>
    </lineage>
</organism>
<dbReference type="CDD" id="cd07812">
    <property type="entry name" value="SRPBCC"/>
    <property type="match status" value="1"/>
</dbReference>
<dbReference type="OrthoDB" id="7860307at2"/>
<reference evidence="2 4" key="2">
    <citation type="submission" date="2018-08" db="EMBL/GenBank/DDBJ databases">
        <title>Genetic Globetrotter - A new plasmid hitch-hiking vast phylogenetic and geographic distances.</title>
        <authorList>
            <person name="Vollmers J."/>
            <person name="Petersen J."/>
        </authorList>
    </citation>
    <scope>NUCLEOTIDE SEQUENCE [LARGE SCALE GENOMIC DNA]</scope>
    <source>
        <strain evidence="2 4">DSM 26383</strain>
    </source>
</reference>
<name>A0A0T5P6N2_9RHOB</name>
<dbReference type="Gene3D" id="3.30.530.20">
    <property type="match status" value="1"/>
</dbReference>
<keyword evidence="3" id="KW-1185">Reference proteome</keyword>
<dbReference type="EMBL" id="LAXI01000011">
    <property type="protein sequence ID" value="KRS16740.1"/>
    <property type="molecule type" value="Genomic_DNA"/>
</dbReference>
<proteinExistence type="predicted"/>
<dbReference type="PATRIC" id="fig|540747.5.peg.918"/>
<gene>
    <name evidence="2" type="ORF">RIdsm_00149</name>
    <name evidence="1" type="ORF">XM52_16005</name>
</gene>
<dbReference type="RefSeq" id="WP_057817309.1">
    <property type="nucleotide sequence ID" value="NZ_CAXRJZ010000132.1"/>
</dbReference>
<dbReference type="SUPFAM" id="SSF55961">
    <property type="entry name" value="Bet v1-like"/>
    <property type="match status" value="1"/>
</dbReference>
<dbReference type="Proteomes" id="UP000325785">
    <property type="component" value="Chromosome"/>
</dbReference>
<evidence type="ECO:0000313" key="3">
    <source>
        <dbReference type="Proteomes" id="UP000051401"/>
    </source>
</evidence>
<dbReference type="EMBL" id="CP031598">
    <property type="protein sequence ID" value="QEW24371.1"/>
    <property type="molecule type" value="Genomic_DNA"/>
</dbReference>